<dbReference type="EMBL" id="VSSQ01057003">
    <property type="protein sequence ID" value="MPN10816.1"/>
    <property type="molecule type" value="Genomic_DNA"/>
</dbReference>
<feature type="transmembrane region" description="Helical" evidence="1">
    <location>
        <begin position="28"/>
        <end position="47"/>
    </location>
</feature>
<proteinExistence type="predicted"/>
<keyword evidence="1" id="KW-1133">Transmembrane helix</keyword>
<keyword evidence="1" id="KW-0472">Membrane</keyword>
<sequence>MGSVFSNSCVFSEEILEELNKKMMSNGYKIYCTFFLIFYLLFSAVGFKAGQNVMGVICAVGFLFILVIFFTKSKLIAKRAYSKYIKLYGCEIETKTFFYDELIIGKNLQSNQAVQASYSDVTAIVESHNLYIIKLHKNIALTLSKNGFISDNASEFIEFIIGKCPNAKIKL</sequence>
<reference evidence="2" key="1">
    <citation type="submission" date="2019-08" db="EMBL/GenBank/DDBJ databases">
        <authorList>
            <person name="Kucharzyk K."/>
            <person name="Murdoch R.W."/>
            <person name="Higgins S."/>
            <person name="Loffler F."/>
        </authorList>
    </citation>
    <scope>NUCLEOTIDE SEQUENCE</scope>
</reference>
<comment type="caution">
    <text evidence="2">The sequence shown here is derived from an EMBL/GenBank/DDBJ whole genome shotgun (WGS) entry which is preliminary data.</text>
</comment>
<organism evidence="2">
    <name type="scientific">bioreactor metagenome</name>
    <dbReference type="NCBI Taxonomy" id="1076179"/>
    <lineage>
        <taxon>unclassified sequences</taxon>
        <taxon>metagenomes</taxon>
        <taxon>ecological metagenomes</taxon>
    </lineage>
</organism>
<evidence type="ECO:0008006" key="3">
    <source>
        <dbReference type="Google" id="ProtNLM"/>
    </source>
</evidence>
<feature type="transmembrane region" description="Helical" evidence="1">
    <location>
        <begin position="53"/>
        <end position="71"/>
    </location>
</feature>
<gene>
    <name evidence="2" type="ORF">SDC9_158113</name>
</gene>
<evidence type="ECO:0000313" key="2">
    <source>
        <dbReference type="EMBL" id="MPN10816.1"/>
    </source>
</evidence>
<keyword evidence="1" id="KW-0812">Transmembrane</keyword>
<accession>A0A645FB25</accession>
<protein>
    <recommendedName>
        <fullName evidence="3">YcxB-like protein domain-containing protein</fullName>
    </recommendedName>
</protein>
<dbReference type="AlphaFoldDB" id="A0A645FB25"/>
<name>A0A645FB25_9ZZZZ</name>
<evidence type="ECO:0000256" key="1">
    <source>
        <dbReference type="SAM" id="Phobius"/>
    </source>
</evidence>